<dbReference type="InterPro" id="IPR036047">
    <property type="entry name" value="F-box-like_dom_sf"/>
</dbReference>
<dbReference type="Gene3D" id="1.20.1280.50">
    <property type="match status" value="1"/>
</dbReference>
<gene>
    <name evidence="2" type="ORF">WG66_2859</name>
</gene>
<dbReference type="PROSITE" id="PS50181">
    <property type="entry name" value="FBOX"/>
    <property type="match status" value="1"/>
</dbReference>
<dbReference type="AlphaFoldDB" id="A0A0W0G7T4"/>
<dbReference type="Pfam" id="PF12937">
    <property type="entry name" value="F-box-like"/>
    <property type="match status" value="1"/>
</dbReference>
<dbReference type="EMBL" id="LATX01000895">
    <property type="protein sequence ID" value="KTB44602.1"/>
    <property type="molecule type" value="Genomic_DNA"/>
</dbReference>
<dbReference type="Proteomes" id="UP000054988">
    <property type="component" value="Unassembled WGS sequence"/>
</dbReference>
<sequence length="238" mass="28285">MSAQECVDPMPSCALTRQNSPRRHQPTFEYIFEMPLDIVLEIFSFLHPYDLLRLARTNKNLRRMLMSRSYRSLWKKCMAGIGLRVDDFEQRYQRATEPALINMLFCTACTGESTVQLVCVLPTLPFAIAEIRFRNSFATPHDMRYFIHPYFREYGKLWDLLPYALHEGVRQYRISDAIECTQGLWQLSKAEEREEWKRRRRDQANGDAWRVQACRSWMEAQMHDTRFRCQGHPGFDDL</sequence>
<reference evidence="2 3" key="1">
    <citation type="submission" date="2015-12" db="EMBL/GenBank/DDBJ databases">
        <title>Draft genome sequence of Moniliophthora roreri, the causal agent of frosty pod rot of cacao.</title>
        <authorList>
            <person name="Aime M.C."/>
            <person name="Diaz-Valderrama J.R."/>
            <person name="Kijpornyongpan T."/>
            <person name="Phillips-Mora W."/>
        </authorList>
    </citation>
    <scope>NUCLEOTIDE SEQUENCE [LARGE SCALE GENOMIC DNA]</scope>
    <source>
        <strain evidence="2 3">MCA 2952</strain>
    </source>
</reference>
<feature type="domain" description="F-box" evidence="1">
    <location>
        <begin position="28"/>
        <end position="77"/>
    </location>
</feature>
<organism evidence="2 3">
    <name type="scientific">Moniliophthora roreri</name>
    <name type="common">Frosty pod rot fungus</name>
    <name type="synonym">Monilia roreri</name>
    <dbReference type="NCBI Taxonomy" id="221103"/>
    <lineage>
        <taxon>Eukaryota</taxon>
        <taxon>Fungi</taxon>
        <taxon>Dikarya</taxon>
        <taxon>Basidiomycota</taxon>
        <taxon>Agaricomycotina</taxon>
        <taxon>Agaricomycetes</taxon>
        <taxon>Agaricomycetidae</taxon>
        <taxon>Agaricales</taxon>
        <taxon>Marasmiineae</taxon>
        <taxon>Marasmiaceae</taxon>
        <taxon>Moniliophthora</taxon>
    </lineage>
</organism>
<dbReference type="SMART" id="SM00256">
    <property type="entry name" value="FBOX"/>
    <property type="match status" value="1"/>
</dbReference>
<dbReference type="SUPFAM" id="SSF81383">
    <property type="entry name" value="F-box domain"/>
    <property type="match status" value="1"/>
</dbReference>
<accession>A0A0W0G7T4</accession>
<protein>
    <recommendedName>
        <fullName evidence="1">F-box domain-containing protein</fullName>
    </recommendedName>
</protein>
<evidence type="ECO:0000313" key="2">
    <source>
        <dbReference type="EMBL" id="KTB44602.1"/>
    </source>
</evidence>
<name>A0A0W0G7T4_MONRR</name>
<evidence type="ECO:0000313" key="3">
    <source>
        <dbReference type="Proteomes" id="UP000054988"/>
    </source>
</evidence>
<comment type="caution">
    <text evidence="2">The sequence shown here is derived from an EMBL/GenBank/DDBJ whole genome shotgun (WGS) entry which is preliminary data.</text>
</comment>
<dbReference type="InterPro" id="IPR001810">
    <property type="entry name" value="F-box_dom"/>
</dbReference>
<evidence type="ECO:0000259" key="1">
    <source>
        <dbReference type="PROSITE" id="PS50181"/>
    </source>
</evidence>
<dbReference type="CDD" id="cd09917">
    <property type="entry name" value="F-box_SF"/>
    <property type="match status" value="1"/>
</dbReference>
<proteinExistence type="predicted"/>